<dbReference type="EMBL" id="PYMJ01000010">
    <property type="protein sequence ID" value="PSU48350.1"/>
    <property type="molecule type" value="Genomic_DNA"/>
</dbReference>
<dbReference type="InterPro" id="IPR032710">
    <property type="entry name" value="NTF2-like_dom_sf"/>
</dbReference>
<evidence type="ECO:0000259" key="1">
    <source>
        <dbReference type="Pfam" id="PF12680"/>
    </source>
</evidence>
<dbReference type="RefSeq" id="WP_107242952.1">
    <property type="nucleotide sequence ID" value="NZ_PYMJ01000010.1"/>
</dbReference>
<feature type="domain" description="SnoaL-like" evidence="1">
    <location>
        <begin position="7"/>
        <end position="105"/>
    </location>
</feature>
<name>A0A2T3JHB4_9GAMM</name>
<dbReference type="AlphaFoldDB" id="A0A2T3JHB4"/>
<dbReference type="InterPro" id="IPR037401">
    <property type="entry name" value="SnoaL-like"/>
</dbReference>
<keyword evidence="3" id="KW-1185">Reference proteome</keyword>
<dbReference type="SUPFAM" id="SSF54427">
    <property type="entry name" value="NTF2-like"/>
    <property type="match status" value="1"/>
</dbReference>
<evidence type="ECO:0000313" key="2">
    <source>
        <dbReference type="EMBL" id="PSU48350.1"/>
    </source>
</evidence>
<dbReference type="Gene3D" id="3.10.450.50">
    <property type="match status" value="1"/>
</dbReference>
<sequence length="119" mass="13360">MNLADIVQRGWEAVGAGDFDTLVADYAEEMVFIMPGQTDILEGRAAFRSALDCLGELLPPGFEITELRQIEGKNEVISIVGWKSEKVSGSQFSVLFKFVDGKIHEERWFVDTEQWNAAF</sequence>
<gene>
    <name evidence="2" type="ORF">C9J12_12110</name>
</gene>
<evidence type="ECO:0000313" key="3">
    <source>
        <dbReference type="Proteomes" id="UP000240987"/>
    </source>
</evidence>
<comment type="caution">
    <text evidence="2">The sequence shown here is derived from an EMBL/GenBank/DDBJ whole genome shotgun (WGS) entry which is preliminary data.</text>
</comment>
<dbReference type="OrthoDB" id="7743762at2"/>
<dbReference type="Proteomes" id="UP000240987">
    <property type="component" value="Unassembled WGS sequence"/>
</dbReference>
<organism evidence="2 3">
    <name type="scientific">Photobacterium frigidiphilum</name>
    <dbReference type="NCBI Taxonomy" id="264736"/>
    <lineage>
        <taxon>Bacteria</taxon>
        <taxon>Pseudomonadati</taxon>
        <taxon>Pseudomonadota</taxon>
        <taxon>Gammaproteobacteria</taxon>
        <taxon>Vibrionales</taxon>
        <taxon>Vibrionaceae</taxon>
        <taxon>Photobacterium</taxon>
    </lineage>
</organism>
<protein>
    <recommendedName>
        <fullName evidence="1">SnoaL-like domain-containing protein</fullName>
    </recommendedName>
</protein>
<accession>A0A2T3JHB4</accession>
<proteinExistence type="predicted"/>
<reference evidence="2 3" key="1">
    <citation type="submission" date="2018-01" db="EMBL/GenBank/DDBJ databases">
        <title>Whole genome sequencing of Histamine producing bacteria.</title>
        <authorList>
            <person name="Butler K."/>
        </authorList>
    </citation>
    <scope>NUCLEOTIDE SEQUENCE [LARGE SCALE GENOMIC DNA]</scope>
    <source>
        <strain evidence="2 3">JCM 12947</strain>
    </source>
</reference>
<dbReference type="Pfam" id="PF12680">
    <property type="entry name" value="SnoaL_2"/>
    <property type="match status" value="1"/>
</dbReference>